<protein>
    <recommendedName>
        <fullName evidence="4">Thioredoxin domain-containing protein</fullName>
    </recommendedName>
</protein>
<evidence type="ECO:0000313" key="3">
    <source>
        <dbReference type="EMBL" id="SVE09967.1"/>
    </source>
</evidence>
<comment type="similarity">
    <text evidence="1">Belongs to the SCO1/2 family.</text>
</comment>
<feature type="non-terminal residue" evidence="3">
    <location>
        <position position="131"/>
    </location>
</feature>
<dbReference type="SUPFAM" id="SSF52833">
    <property type="entry name" value="Thioredoxin-like"/>
    <property type="match status" value="1"/>
</dbReference>
<dbReference type="Gene3D" id="3.40.30.10">
    <property type="entry name" value="Glutaredoxin"/>
    <property type="match status" value="1"/>
</dbReference>
<proteinExistence type="inferred from homology"/>
<keyword evidence="2" id="KW-0472">Membrane</keyword>
<dbReference type="InterPro" id="IPR036249">
    <property type="entry name" value="Thioredoxin-like_sf"/>
</dbReference>
<name>A0A383AQ63_9ZZZZ</name>
<keyword evidence="2" id="KW-0812">Transmembrane</keyword>
<sequence>MERISKIVAIGFATIALTGGSLFLYYGLHSVRTEPQHSTVLPSAMDLPQFNLTQHNGTRFTQDELRGSWNLIFFGFTHGPDICPATLTQLAIAKSQLAAEGYETPNIVLVSVDPERDTPDKMAEYLGHFDS</sequence>
<dbReference type="AlphaFoldDB" id="A0A383AQ63"/>
<dbReference type="PANTHER" id="PTHR12151">
    <property type="entry name" value="ELECTRON TRANSPORT PROTIN SCO1/SENC FAMILY MEMBER"/>
    <property type="match status" value="1"/>
</dbReference>
<evidence type="ECO:0000256" key="1">
    <source>
        <dbReference type="ARBA" id="ARBA00010996"/>
    </source>
</evidence>
<feature type="transmembrane region" description="Helical" evidence="2">
    <location>
        <begin position="7"/>
        <end position="28"/>
    </location>
</feature>
<gene>
    <name evidence="3" type="ORF">METZ01_LOCUS462821</name>
</gene>
<accession>A0A383AQ63</accession>
<organism evidence="3">
    <name type="scientific">marine metagenome</name>
    <dbReference type="NCBI Taxonomy" id="408172"/>
    <lineage>
        <taxon>unclassified sequences</taxon>
        <taxon>metagenomes</taxon>
        <taxon>ecological metagenomes</taxon>
    </lineage>
</organism>
<reference evidence="3" key="1">
    <citation type="submission" date="2018-05" db="EMBL/GenBank/DDBJ databases">
        <authorList>
            <person name="Lanie J.A."/>
            <person name="Ng W.-L."/>
            <person name="Kazmierczak K.M."/>
            <person name="Andrzejewski T.M."/>
            <person name="Davidsen T.M."/>
            <person name="Wayne K.J."/>
            <person name="Tettelin H."/>
            <person name="Glass J.I."/>
            <person name="Rusch D."/>
            <person name="Podicherti R."/>
            <person name="Tsui H.-C.T."/>
            <person name="Winkler M.E."/>
        </authorList>
    </citation>
    <scope>NUCLEOTIDE SEQUENCE</scope>
</reference>
<keyword evidence="2" id="KW-1133">Transmembrane helix</keyword>
<evidence type="ECO:0000256" key="2">
    <source>
        <dbReference type="SAM" id="Phobius"/>
    </source>
</evidence>
<dbReference type="PANTHER" id="PTHR12151:SF25">
    <property type="entry name" value="LINALOOL DEHYDRATASE_ISOMERASE DOMAIN-CONTAINING PROTEIN"/>
    <property type="match status" value="1"/>
</dbReference>
<dbReference type="InterPro" id="IPR003782">
    <property type="entry name" value="SCO1/SenC"/>
</dbReference>
<evidence type="ECO:0008006" key="4">
    <source>
        <dbReference type="Google" id="ProtNLM"/>
    </source>
</evidence>
<dbReference type="Pfam" id="PF02630">
    <property type="entry name" value="SCO1-SenC"/>
    <property type="match status" value="1"/>
</dbReference>
<dbReference type="EMBL" id="UINC01194062">
    <property type="protein sequence ID" value="SVE09967.1"/>
    <property type="molecule type" value="Genomic_DNA"/>
</dbReference>
<dbReference type="CDD" id="cd02968">
    <property type="entry name" value="SCO"/>
    <property type="match status" value="1"/>
</dbReference>